<dbReference type="GO" id="GO:0005886">
    <property type="term" value="C:plasma membrane"/>
    <property type="evidence" value="ECO:0007669"/>
    <property type="project" value="UniProtKB-SubCell"/>
</dbReference>
<dbReference type="PANTHER" id="PTHR43297">
    <property type="entry name" value="OLIGOPEPTIDE TRANSPORT ATP-BINDING PROTEIN APPD"/>
    <property type="match status" value="1"/>
</dbReference>
<evidence type="ECO:0000313" key="9">
    <source>
        <dbReference type="EMBL" id="MYR33181.1"/>
    </source>
</evidence>
<evidence type="ECO:0000256" key="4">
    <source>
        <dbReference type="ARBA" id="ARBA00022475"/>
    </source>
</evidence>
<dbReference type="GeneID" id="91391006"/>
<dbReference type="Proteomes" id="UP000467124">
    <property type="component" value="Unassembled WGS sequence"/>
</dbReference>
<dbReference type="NCBIfam" id="TIGR01727">
    <property type="entry name" value="oligo_HPY"/>
    <property type="match status" value="2"/>
</dbReference>
<dbReference type="GO" id="GO:0005524">
    <property type="term" value="F:ATP binding"/>
    <property type="evidence" value="ECO:0007669"/>
    <property type="project" value="UniProtKB-KW"/>
</dbReference>
<dbReference type="AlphaFoldDB" id="A0A7K2IT98"/>
<accession>A0A7K2IT98</accession>
<name>A0A7K2IT98_9ACTN</name>
<evidence type="ECO:0000256" key="6">
    <source>
        <dbReference type="ARBA" id="ARBA00022840"/>
    </source>
</evidence>
<dbReference type="Pfam" id="PF00005">
    <property type="entry name" value="ABC_tran"/>
    <property type="match status" value="2"/>
</dbReference>
<dbReference type="RefSeq" id="WP_017534451.1">
    <property type="nucleotide sequence ID" value="NZ_BAZE01000003.1"/>
</dbReference>
<evidence type="ECO:0000313" key="10">
    <source>
        <dbReference type="Proteomes" id="UP000467124"/>
    </source>
</evidence>
<dbReference type="PANTHER" id="PTHR43297:SF2">
    <property type="entry name" value="DIPEPTIDE TRANSPORT ATP-BINDING PROTEIN DPPD"/>
    <property type="match status" value="1"/>
</dbReference>
<dbReference type="Gene3D" id="3.40.50.300">
    <property type="entry name" value="P-loop containing nucleotide triphosphate hydrolases"/>
    <property type="match status" value="2"/>
</dbReference>
<evidence type="ECO:0000259" key="8">
    <source>
        <dbReference type="PROSITE" id="PS50893"/>
    </source>
</evidence>
<dbReference type="InterPro" id="IPR003439">
    <property type="entry name" value="ABC_transporter-like_ATP-bd"/>
</dbReference>
<dbReference type="InterPro" id="IPR003593">
    <property type="entry name" value="AAA+_ATPase"/>
</dbReference>
<comment type="caution">
    <text evidence="9">The sequence shown here is derived from an EMBL/GenBank/DDBJ whole genome shotgun (WGS) entry which is preliminary data.</text>
</comment>
<reference evidence="9 10" key="1">
    <citation type="journal article" date="2019" name="Nat. Commun.">
        <title>The antimicrobial potential of Streptomyces from insect microbiomes.</title>
        <authorList>
            <person name="Chevrette M.G."/>
            <person name="Carlson C.M."/>
            <person name="Ortega H.E."/>
            <person name="Thomas C."/>
            <person name="Ananiev G.E."/>
            <person name="Barns K.J."/>
            <person name="Book A.J."/>
            <person name="Cagnazzo J."/>
            <person name="Carlos C."/>
            <person name="Flanigan W."/>
            <person name="Grubbs K.J."/>
            <person name="Horn H.A."/>
            <person name="Hoffmann F.M."/>
            <person name="Klassen J.L."/>
            <person name="Knack J.J."/>
            <person name="Lewin G.R."/>
            <person name="McDonald B.R."/>
            <person name="Muller L."/>
            <person name="Melo W.G.P."/>
            <person name="Pinto-Tomas A.A."/>
            <person name="Schmitz A."/>
            <person name="Wendt-Pienkowski E."/>
            <person name="Wildman S."/>
            <person name="Zhao M."/>
            <person name="Zhang F."/>
            <person name="Bugni T.S."/>
            <person name="Andes D.R."/>
            <person name="Pupo M.T."/>
            <person name="Currie C.R."/>
        </authorList>
    </citation>
    <scope>NUCLEOTIDE SEQUENCE [LARGE SCALE GENOMIC DNA]</scope>
    <source>
        <strain evidence="9 10">SID5840</strain>
    </source>
</reference>
<keyword evidence="7" id="KW-0472">Membrane</keyword>
<dbReference type="CDD" id="cd03257">
    <property type="entry name" value="ABC_NikE_OppD_transporters"/>
    <property type="match status" value="2"/>
</dbReference>
<dbReference type="InterPro" id="IPR017871">
    <property type="entry name" value="ABC_transporter-like_CS"/>
</dbReference>
<dbReference type="InterPro" id="IPR050388">
    <property type="entry name" value="ABC_Ni/Peptide_Import"/>
</dbReference>
<dbReference type="PROSITE" id="PS50893">
    <property type="entry name" value="ABC_TRANSPORTER_2"/>
    <property type="match status" value="2"/>
</dbReference>
<dbReference type="GO" id="GO:0015833">
    <property type="term" value="P:peptide transport"/>
    <property type="evidence" value="ECO:0007669"/>
    <property type="project" value="InterPro"/>
</dbReference>
<evidence type="ECO:0000256" key="7">
    <source>
        <dbReference type="ARBA" id="ARBA00023136"/>
    </source>
</evidence>
<dbReference type="NCBIfam" id="NF008453">
    <property type="entry name" value="PRK11308.1"/>
    <property type="match status" value="2"/>
</dbReference>
<sequence>MTTEYENKGHTAVADTDDVVLEVSDLSVTFPSDDGPLPAVRQVSYKVRRGEALGIVGESGSGKSVTSMAIMGLLPRNAKVEGSARLLGREIIGLDDKRISEVRGQRIAMIFQDPLTSLNPVYTVGYQIAEAVHAHRKVSRKEALARALELLEIVGIPSPEQRLKQYPHELSGGMRQRVVIAIAMANDPDVIIADEPTTALDVTVQAQVLDALQRARRETGAALVLITHDLGVVAGQVDRVGVMYAGRIMEMGSVEEVFYRPRMPYALGLLGSLPRLDGDRGDRLTPILGAPPSLRDLPSGCGFAPRCPMARDRCHEEEPRLLLVEEGEERRPAGEGEVDLHSAACHFSEELIEVDATDLFKVTSVDTEGAESVAEVERAEALVSEARDGYLDEDGAAETADTSAEPEILLRADHLVKHFPIRSKGLLRRKVGAVQAVSGVSLDLRERETLALVGESGCGKSTTARLLLNLIRLTSGEVSYRGRPIQGLSDRRMRPLRKDLQLVFQDPFASLDPRMTVTDIIAEPMRIHGSGRQDAGRRVKELLELVGLNPEHGSRYPHEFSGGQRQRIGVARALSLNPKVLVLDEPVSALDVSIQAGVINLLEDLQDELGLSYLFVSHDLSVVKHIADRVAVMYLGGIVETATTEQLFSAPAHPYTQALISAIPLPDPVKERTRERIIVTGDIPSPADPPSGCRFRTRCPKFAGELSEAERTKCVEEPPELRDRGTGHQDACHYSQAVELI</sequence>
<comment type="similarity">
    <text evidence="2">Belongs to the ABC transporter superfamily.</text>
</comment>
<dbReference type="Pfam" id="PF08352">
    <property type="entry name" value="oligo_HPY"/>
    <property type="match status" value="2"/>
</dbReference>
<feature type="domain" description="ABC transporter" evidence="8">
    <location>
        <begin position="421"/>
        <end position="660"/>
    </location>
</feature>
<comment type="subcellular location">
    <subcellularLocation>
        <location evidence="1">Cell membrane</location>
        <topology evidence="1">Peripheral membrane protein</topology>
    </subcellularLocation>
</comment>
<dbReference type="PROSITE" id="PS00211">
    <property type="entry name" value="ABC_TRANSPORTER_1"/>
    <property type="match status" value="2"/>
</dbReference>
<dbReference type="GO" id="GO:0016887">
    <property type="term" value="F:ATP hydrolysis activity"/>
    <property type="evidence" value="ECO:0007669"/>
    <property type="project" value="InterPro"/>
</dbReference>
<evidence type="ECO:0000256" key="5">
    <source>
        <dbReference type="ARBA" id="ARBA00022741"/>
    </source>
</evidence>
<protein>
    <submittedName>
        <fullName evidence="9">Dipeptide ABC transporter ATP-binding protein</fullName>
    </submittedName>
</protein>
<dbReference type="InterPro" id="IPR027417">
    <property type="entry name" value="P-loop_NTPase"/>
</dbReference>
<feature type="domain" description="ABC transporter" evidence="8">
    <location>
        <begin position="21"/>
        <end position="270"/>
    </location>
</feature>
<keyword evidence="4" id="KW-1003">Cell membrane</keyword>
<evidence type="ECO:0000256" key="2">
    <source>
        <dbReference type="ARBA" id="ARBA00005417"/>
    </source>
</evidence>
<evidence type="ECO:0000256" key="1">
    <source>
        <dbReference type="ARBA" id="ARBA00004202"/>
    </source>
</evidence>
<evidence type="ECO:0000256" key="3">
    <source>
        <dbReference type="ARBA" id="ARBA00022448"/>
    </source>
</evidence>
<organism evidence="9 10">
    <name type="scientific">Nocardiopsis alba</name>
    <dbReference type="NCBI Taxonomy" id="53437"/>
    <lineage>
        <taxon>Bacteria</taxon>
        <taxon>Bacillati</taxon>
        <taxon>Actinomycetota</taxon>
        <taxon>Actinomycetes</taxon>
        <taxon>Streptosporangiales</taxon>
        <taxon>Nocardiopsidaceae</taxon>
        <taxon>Nocardiopsis</taxon>
    </lineage>
</organism>
<dbReference type="EMBL" id="WWHY01000001">
    <property type="protein sequence ID" value="MYR33181.1"/>
    <property type="molecule type" value="Genomic_DNA"/>
</dbReference>
<gene>
    <name evidence="9" type="ORF">GTW20_13135</name>
</gene>
<keyword evidence="5" id="KW-0547">Nucleotide-binding</keyword>
<keyword evidence="6 9" id="KW-0067">ATP-binding</keyword>
<dbReference type="InterPro" id="IPR013563">
    <property type="entry name" value="Oligopep_ABC_C"/>
</dbReference>
<dbReference type="NCBIfam" id="NF007739">
    <property type="entry name" value="PRK10419.1"/>
    <property type="match status" value="2"/>
</dbReference>
<dbReference type="SMART" id="SM00382">
    <property type="entry name" value="AAA"/>
    <property type="match status" value="2"/>
</dbReference>
<proteinExistence type="inferred from homology"/>
<dbReference type="SUPFAM" id="SSF52540">
    <property type="entry name" value="P-loop containing nucleoside triphosphate hydrolases"/>
    <property type="match status" value="2"/>
</dbReference>
<keyword evidence="3" id="KW-0813">Transport</keyword>
<dbReference type="FunFam" id="3.40.50.300:FF:000016">
    <property type="entry name" value="Oligopeptide ABC transporter ATP-binding component"/>
    <property type="match status" value="2"/>
</dbReference>